<gene>
    <name evidence="1" type="ORF">FFLO_05865</name>
</gene>
<evidence type="ECO:0000313" key="1">
    <source>
        <dbReference type="EMBL" id="KAG7528966.1"/>
    </source>
</evidence>
<proteinExistence type="predicted"/>
<dbReference type="AlphaFoldDB" id="A0A8K0JGK5"/>
<dbReference type="Proteomes" id="UP000812966">
    <property type="component" value="Unassembled WGS sequence"/>
</dbReference>
<name>A0A8K0JGK5_9TREE</name>
<protein>
    <submittedName>
        <fullName evidence="1">Uncharacterized protein</fullName>
    </submittedName>
</protein>
<sequence>MKGSRSGIAWRSHVEYHDYAASCTPSSHYGPHLQIVIEVVGRLGSNFRLSFAWYRSTARAAYNGHVIGKNSVSSQLSPACLSIKDNLMSSLPSFTQDIILPDDVSIPGSYLGARTMPDGTLEICSKDERSALDHISLYRSDATRQLLTLDGSFAVLMSCHKEQESVRTTIHNAGDGKVLAGYEIGLNRGYKFVAPSVPYTVEMIEAMKSHLRILEKIAYSDIALLQKVRKSLMVTEAVWSVGESFLLVAKRQLVRYATRAPGFRELEREIIKAVTGDRSIEGPFKTGRDSGSANDRAIKYLAWAMLMDRSFEALTQDAQTHFDVESFVKTVLFYLCVYHKKLSDHEKRSFRFNW</sequence>
<reference evidence="1" key="1">
    <citation type="submission" date="2020-04" db="EMBL/GenBank/DDBJ databases">
        <title>Analysis of mating type loci in Filobasidium floriforme.</title>
        <authorList>
            <person name="Nowrousian M."/>
        </authorList>
    </citation>
    <scope>NUCLEOTIDE SEQUENCE</scope>
    <source>
        <strain evidence="1">CBS 6242</strain>
    </source>
</reference>
<comment type="caution">
    <text evidence="1">The sequence shown here is derived from an EMBL/GenBank/DDBJ whole genome shotgun (WGS) entry which is preliminary data.</text>
</comment>
<organism evidence="1 2">
    <name type="scientific">Filobasidium floriforme</name>
    <dbReference type="NCBI Taxonomy" id="5210"/>
    <lineage>
        <taxon>Eukaryota</taxon>
        <taxon>Fungi</taxon>
        <taxon>Dikarya</taxon>
        <taxon>Basidiomycota</taxon>
        <taxon>Agaricomycotina</taxon>
        <taxon>Tremellomycetes</taxon>
        <taxon>Filobasidiales</taxon>
        <taxon>Filobasidiaceae</taxon>
        <taxon>Filobasidium</taxon>
    </lineage>
</organism>
<keyword evidence="2" id="KW-1185">Reference proteome</keyword>
<dbReference type="EMBL" id="JABELV010000162">
    <property type="protein sequence ID" value="KAG7528966.1"/>
    <property type="molecule type" value="Genomic_DNA"/>
</dbReference>
<accession>A0A8K0JGK5</accession>
<evidence type="ECO:0000313" key="2">
    <source>
        <dbReference type="Proteomes" id="UP000812966"/>
    </source>
</evidence>